<dbReference type="Proteomes" id="UP001431783">
    <property type="component" value="Unassembled WGS sequence"/>
</dbReference>
<reference evidence="1 2" key="1">
    <citation type="submission" date="2023-03" db="EMBL/GenBank/DDBJ databases">
        <title>Genome insight into feeding habits of ladybird beetles.</title>
        <authorList>
            <person name="Li H.-S."/>
            <person name="Huang Y.-H."/>
            <person name="Pang H."/>
        </authorList>
    </citation>
    <scope>NUCLEOTIDE SEQUENCE [LARGE SCALE GENOMIC DNA]</scope>
    <source>
        <strain evidence="1">SYSU_2023b</strain>
        <tissue evidence="1">Whole body</tissue>
    </source>
</reference>
<dbReference type="PRINTS" id="PR01345">
    <property type="entry name" value="CERVTRCPTASE"/>
</dbReference>
<proteinExistence type="predicted"/>
<protein>
    <recommendedName>
        <fullName evidence="3">Reverse transcriptase</fullName>
    </recommendedName>
</protein>
<comment type="caution">
    <text evidence="1">The sequence shown here is derived from an EMBL/GenBank/DDBJ whole genome shotgun (WGS) entry which is preliminary data.</text>
</comment>
<dbReference type="EMBL" id="JARQZJ010000031">
    <property type="protein sequence ID" value="KAK9873903.1"/>
    <property type="molecule type" value="Genomic_DNA"/>
</dbReference>
<evidence type="ECO:0000313" key="1">
    <source>
        <dbReference type="EMBL" id="KAK9873903.1"/>
    </source>
</evidence>
<name>A0AAW1TZQ2_9CUCU</name>
<evidence type="ECO:0008006" key="3">
    <source>
        <dbReference type="Google" id="ProtNLM"/>
    </source>
</evidence>
<evidence type="ECO:0000313" key="2">
    <source>
        <dbReference type="Proteomes" id="UP001431783"/>
    </source>
</evidence>
<organism evidence="1 2">
    <name type="scientific">Henosepilachna vigintioctopunctata</name>
    <dbReference type="NCBI Taxonomy" id="420089"/>
    <lineage>
        <taxon>Eukaryota</taxon>
        <taxon>Metazoa</taxon>
        <taxon>Ecdysozoa</taxon>
        <taxon>Arthropoda</taxon>
        <taxon>Hexapoda</taxon>
        <taxon>Insecta</taxon>
        <taxon>Pterygota</taxon>
        <taxon>Neoptera</taxon>
        <taxon>Endopterygota</taxon>
        <taxon>Coleoptera</taxon>
        <taxon>Polyphaga</taxon>
        <taxon>Cucujiformia</taxon>
        <taxon>Coccinelloidea</taxon>
        <taxon>Coccinellidae</taxon>
        <taxon>Epilachninae</taxon>
        <taxon>Epilachnini</taxon>
        <taxon>Henosepilachna</taxon>
    </lineage>
</organism>
<keyword evidence="2" id="KW-1185">Reference proteome</keyword>
<accession>A0AAW1TZQ2</accession>
<sequence length="205" mass="24052">MFADDMKIYSAVDCISGSDDFQLQIDSFVRWTETNCLELNMSKCSIISFHKSGSPISHDYHLGDHMLTQVDSVRDLGVIFDVRLNFKEHLRSLVSRSYQMLGFIIRNSAIFSPNTIRILYCCLCRSILEYGSSIWSPYYRCDIESLEGVQRKCLRFFGYKSGFQVRRNYDFMRVYFNLDSLENRRRVSDMCFLFKILNDTLLSFA</sequence>
<gene>
    <name evidence="1" type="ORF">WA026_002255</name>
</gene>
<dbReference type="PANTHER" id="PTHR33332">
    <property type="entry name" value="REVERSE TRANSCRIPTASE DOMAIN-CONTAINING PROTEIN"/>
    <property type="match status" value="1"/>
</dbReference>
<dbReference type="AlphaFoldDB" id="A0AAW1TZQ2"/>